<keyword evidence="1" id="KW-0677">Repeat</keyword>
<evidence type="ECO:0008006" key="6">
    <source>
        <dbReference type="Google" id="ProtNLM"/>
    </source>
</evidence>
<dbReference type="InterPro" id="IPR036770">
    <property type="entry name" value="Ankyrin_rpt-contain_sf"/>
</dbReference>
<dbReference type="Pfam" id="PF12796">
    <property type="entry name" value="Ank_2"/>
    <property type="match status" value="2"/>
</dbReference>
<dbReference type="AlphaFoldDB" id="A0ABD2X2J2"/>
<evidence type="ECO:0000313" key="5">
    <source>
        <dbReference type="Proteomes" id="UP001627154"/>
    </source>
</evidence>
<evidence type="ECO:0000313" key="4">
    <source>
        <dbReference type="EMBL" id="KAL3399072.1"/>
    </source>
</evidence>
<dbReference type="PANTHER" id="PTHR24178:SF9">
    <property type="entry name" value="ANK_REP_REGION DOMAIN-CONTAINING PROTEIN"/>
    <property type="match status" value="1"/>
</dbReference>
<dbReference type="PROSITE" id="PS50297">
    <property type="entry name" value="ANK_REP_REGION"/>
    <property type="match status" value="1"/>
</dbReference>
<dbReference type="InterPro" id="IPR002110">
    <property type="entry name" value="Ankyrin_rpt"/>
</dbReference>
<organism evidence="4 5">
    <name type="scientific">Trichogramma kaykai</name>
    <dbReference type="NCBI Taxonomy" id="54128"/>
    <lineage>
        <taxon>Eukaryota</taxon>
        <taxon>Metazoa</taxon>
        <taxon>Ecdysozoa</taxon>
        <taxon>Arthropoda</taxon>
        <taxon>Hexapoda</taxon>
        <taxon>Insecta</taxon>
        <taxon>Pterygota</taxon>
        <taxon>Neoptera</taxon>
        <taxon>Endopterygota</taxon>
        <taxon>Hymenoptera</taxon>
        <taxon>Apocrita</taxon>
        <taxon>Proctotrupomorpha</taxon>
        <taxon>Chalcidoidea</taxon>
        <taxon>Trichogrammatidae</taxon>
        <taxon>Trichogramma</taxon>
    </lineage>
</organism>
<dbReference type="Gene3D" id="1.25.40.20">
    <property type="entry name" value="Ankyrin repeat-containing domain"/>
    <property type="match status" value="1"/>
</dbReference>
<dbReference type="PANTHER" id="PTHR24178">
    <property type="entry name" value="MOLTING PROTEIN MLT-4"/>
    <property type="match status" value="1"/>
</dbReference>
<keyword evidence="5" id="KW-1185">Reference proteome</keyword>
<dbReference type="PROSITE" id="PS50088">
    <property type="entry name" value="ANK_REPEAT"/>
    <property type="match status" value="2"/>
</dbReference>
<feature type="repeat" description="ANK" evidence="3">
    <location>
        <begin position="155"/>
        <end position="187"/>
    </location>
</feature>
<feature type="repeat" description="ANK" evidence="3">
    <location>
        <begin position="237"/>
        <end position="269"/>
    </location>
</feature>
<evidence type="ECO:0000256" key="1">
    <source>
        <dbReference type="ARBA" id="ARBA00022737"/>
    </source>
</evidence>
<evidence type="ECO:0000256" key="2">
    <source>
        <dbReference type="ARBA" id="ARBA00023043"/>
    </source>
</evidence>
<evidence type="ECO:0000256" key="3">
    <source>
        <dbReference type="PROSITE-ProRule" id="PRU00023"/>
    </source>
</evidence>
<keyword evidence="2 3" id="KW-0040">ANK repeat</keyword>
<comment type="caution">
    <text evidence="4">The sequence shown here is derived from an EMBL/GenBank/DDBJ whole genome shotgun (WGS) entry which is preliminary data.</text>
</comment>
<sequence length="411" mass="47849">MNRKDLLRSLSNKHSRAIVFYNELRLNRSLLLDSRNETHELFVEIYHDKRLFPDLKDIKYVLEYTIRDHQKEIFTFLLNQGLPMDTLKLSRGKSTAHLLAENEFFEGLQLLIRFSAENYSDSYGYSYFHAACMIGKIFLVKRYISEGLGINENSYRIPPLHIAAWYRQLEVVAILLNSRFDPNLRDDSSLTPLHRMCLRTTYPLKFDKNLEYDETRVSKIVQLLIEHGADIESKNGQGYTPLQMAVSRFSYELTKALLDNGAKINSLDDSNIFLMDFRDFEVKYKALTMDIIAVVELLESKGYVMNDVRVSAMLSLWIQCHKDVDYPALFDIISGSASESDDFIIDYLNTSERGELYVKEKRKNYLLSKVFDLRGVVDNMECTSCKIVKYFDEVEALKIKMLNDKKVLTRA</sequence>
<name>A0ABD2X2J2_9HYME</name>
<protein>
    <recommendedName>
        <fullName evidence="6">Ankyrin repeat protein</fullName>
    </recommendedName>
</protein>
<dbReference type="SMART" id="SM00248">
    <property type="entry name" value="ANK"/>
    <property type="match status" value="5"/>
</dbReference>
<accession>A0ABD2X2J2</accession>
<dbReference type="Proteomes" id="UP001627154">
    <property type="component" value="Unassembled WGS sequence"/>
</dbReference>
<dbReference type="EMBL" id="JBJJXI010000058">
    <property type="protein sequence ID" value="KAL3399072.1"/>
    <property type="molecule type" value="Genomic_DNA"/>
</dbReference>
<proteinExistence type="predicted"/>
<dbReference type="SUPFAM" id="SSF48403">
    <property type="entry name" value="Ankyrin repeat"/>
    <property type="match status" value="1"/>
</dbReference>
<reference evidence="4 5" key="1">
    <citation type="journal article" date="2024" name="bioRxiv">
        <title>A reference genome for Trichogramma kaykai: A tiny desert-dwelling parasitoid wasp with competing sex-ratio distorters.</title>
        <authorList>
            <person name="Culotta J."/>
            <person name="Lindsey A.R."/>
        </authorList>
    </citation>
    <scope>NUCLEOTIDE SEQUENCE [LARGE SCALE GENOMIC DNA]</scope>
    <source>
        <strain evidence="4 5">KSX58</strain>
    </source>
</reference>
<gene>
    <name evidence="4" type="ORF">TKK_007311</name>
</gene>